<reference evidence="2" key="1">
    <citation type="submission" date="2020-01" db="EMBL/GenBank/DDBJ databases">
        <authorList>
            <person name="Meier V. D."/>
            <person name="Meier V D."/>
        </authorList>
    </citation>
    <scope>NUCLEOTIDE SEQUENCE</scope>
    <source>
        <strain evidence="2">HLG_WM_MAG_08</strain>
    </source>
</reference>
<gene>
    <name evidence="2" type="ORF">HELGO_WM37483</name>
</gene>
<dbReference type="AlphaFoldDB" id="A0A6S6T7Z4"/>
<organism evidence="2">
    <name type="scientific">uncultured Thiotrichaceae bacterium</name>
    <dbReference type="NCBI Taxonomy" id="298394"/>
    <lineage>
        <taxon>Bacteria</taxon>
        <taxon>Pseudomonadati</taxon>
        <taxon>Pseudomonadota</taxon>
        <taxon>Gammaproteobacteria</taxon>
        <taxon>Thiotrichales</taxon>
        <taxon>Thiotrichaceae</taxon>
        <taxon>environmental samples</taxon>
    </lineage>
</organism>
<keyword evidence="1" id="KW-0732">Signal</keyword>
<protein>
    <recommendedName>
        <fullName evidence="3">DUF3530 family protein</fullName>
    </recommendedName>
</protein>
<dbReference type="InterPro" id="IPR029058">
    <property type="entry name" value="AB_hydrolase_fold"/>
</dbReference>
<evidence type="ECO:0000256" key="1">
    <source>
        <dbReference type="SAM" id="SignalP"/>
    </source>
</evidence>
<dbReference type="Gene3D" id="3.40.50.1820">
    <property type="entry name" value="alpha/beta hydrolase"/>
    <property type="match status" value="1"/>
</dbReference>
<dbReference type="InterPro" id="IPR022529">
    <property type="entry name" value="DUF3530"/>
</dbReference>
<proteinExistence type="predicted"/>
<dbReference type="SUPFAM" id="SSF53474">
    <property type="entry name" value="alpha/beta-Hydrolases"/>
    <property type="match status" value="1"/>
</dbReference>
<evidence type="ECO:0000313" key="2">
    <source>
        <dbReference type="EMBL" id="CAA6811016.1"/>
    </source>
</evidence>
<name>A0A6S6T7Z4_9GAMM</name>
<accession>A0A6S6T7Z4</accession>
<dbReference type="Pfam" id="PF12048">
    <property type="entry name" value="DUF3530"/>
    <property type="match status" value="1"/>
</dbReference>
<sequence length="285" mass="31221">MIRSILAPTKTSLTLSVLMSAVLLAAAVPGLRADTTPQNEPALPSENSAAVPDYAREKRLDNEIRDAIFDGEVVDLYDGTEDFMAIQTDADDAKGAAIILHGRGFHPDWADTINPLRVGLAEQGWTTLSVQLPVLEKQAKYYDYVPLFPNANLRITAALEHLKEQDISTVVLIAHSCGGHMAMDWVRKHGETGIDAFVGLGLGATDYRQFMAEPFPLDKLTVPVFDVYGENEYPAVIKMAPERLKLMQAGGNAKSEQAVLPGADHYFKEKGDELTELVSAWLEKL</sequence>
<dbReference type="EMBL" id="CACVAV010000177">
    <property type="protein sequence ID" value="CAA6811016.1"/>
    <property type="molecule type" value="Genomic_DNA"/>
</dbReference>
<evidence type="ECO:0008006" key="3">
    <source>
        <dbReference type="Google" id="ProtNLM"/>
    </source>
</evidence>
<feature type="chain" id="PRO_5027625828" description="DUF3530 family protein" evidence="1">
    <location>
        <begin position="26"/>
        <end position="285"/>
    </location>
</feature>
<feature type="signal peptide" evidence="1">
    <location>
        <begin position="1"/>
        <end position="25"/>
    </location>
</feature>